<proteinExistence type="predicted"/>
<dbReference type="WBParaSite" id="nRc.2.0.1.t19906-RA">
    <property type="protein sequence ID" value="nRc.2.0.1.t19906-RA"/>
    <property type="gene ID" value="nRc.2.0.1.g19906"/>
</dbReference>
<reference evidence="2" key="1">
    <citation type="submission" date="2022-11" db="UniProtKB">
        <authorList>
            <consortium name="WormBaseParasite"/>
        </authorList>
    </citation>
    <scope>IDENTIFICATION</scope>
</reference>
<organism evidence="1 2">
    <name type="scientific">Romanomermis culicivorax</name>
    <name type="common">Nematode worm</name>
    <dbReference type="NCBI Taxonomy" id="13658"/>
    <lineage>
        <taxon>Eukaryota</taxon>
        <taxon>Metazoa</taxon>
        <taxon>Ecdysozoa</taxon>
        <taxon>Nematoda</taxon>
        <taxon>Enoplea</taxon>
        <taxon>Dorylaimia</taxon>
        <taxon>Mermithida</taxon>
        <taxon>Mermithoidea</taxon>
        <taxon>Mermithidae</taxon>
        <taxon>Romanomermis</taxon>
    </lineage>
</organism>
<evidence type="ECO:0000313" key="2">
    <source>
        <dbReference type="WBParaSite" id="nRc.2.0.1.t19906-RA"/>
    </source>
</evidence>
<dbReference type="AlphaFoldDB" id="A0A915J0B9"/>
<dbReference type="Proteomes" id="UP000887565">
    <property type="component" value="Unplaced"/>
</dbReference>
<sequence length="99" mass="11505">MLTDPNVDVLPRVAAIELLMKNLMHMDHGLPRGWSWKFVEHEGLQKLLEVACNIPEQCTLRVNADTRDHLAICLARLYDDMVFDQYRAMYKTTVDEFIA</sequence>
<dbReference type="Gene3D" id="1.25.10.10">
    <property type="entry name" value="Leucine-rich Repeat Variant"/>
    <property type="match status" value="1"/>
</dbReference>
<dbReference type="InterPro" id="IPR011989">
    <property type="entry name" value="ARM-like"/>
</dbReference>
<name>A0A915J0B9_ROMCU</name>
<accession>A0A915J0B9</accession>
<keyword evidence="1" id="KW-1185">Reference proteome</keyword>
<protein>
    <submittedName>
        <fullName evidence="2">Uncharacterized protein</fullName>
    </submittedName>
</protein>
<evidence type="ECO:0000313" key="1">
    <source>
        <dbReference type="Proteomes" id="UP000887565"/>
    </source>
</evidence>